<dbReference type="Proteomes" id="UP001372338">
    <property type="component" value="Unassembled WGS sequence"/>
</dbReference>
<dbReference type="EMBL" id="JAYWIO010000001">
    <property type="protein sequence ID" value="KAK7291519.1"/>
    <property type="molecule type" value="Genomic_DNA"/>
</dbReference>
<organism evidence="1 2">
    <name type="scientific">Crotalaria pallida</name>
    <name type="common">Smooth rattlebox</name>
    <name type="synonym">Crotalaria striata</name>
    <dbReference type="NCBI Taxonomy" id="3830"/>
    <lineage>
        <taxon>Eukaryota</taxon>
        <taxon>Viridiplantae</taxon>
        <taxon>Streptophyta</taxon>
        <taxon>Embryophyta</taxon>
        <taxon>Tracheophyta</taxon>
        <taxon>Spermatophyta</taxon>
        <taxon>Magnoliopsida</taxon>
        <taxon>eudicotyledons</taxon>
        <taxon>Gunneridae</taxon>
        <taxon>Pentapetalae</taxon>
        <taxon>rosids</taxon>
        <taxon>fabids</taxon>
        <taxon>Fabales</taxon>
        <taxon>Fabaceae</taxon>
        <taxon>Papilionoideae</taxon>
        <taxon>50 kb inversion clade</taxon>
        <taxon>genistoids sensu lato</taxon>
        <taxon>core genistoids</taxon>
        <taxon>Crotalarieae</taxon>
        <taxon>Crotalaria</taxon>
    </lineage>
</organism>
<sequence>MILYSAERAWSHAMEEKQLPKGPKSLGYGRRLNGLPCFHICVSRQILEHHWKLSSIGLAINFHFESSGAGERYIHGPSADSIPADKRLVIFDKIFSAYHEARGYIRADLATTGSAESMKEDLSAVLG</sequence>
<protein>
    <submittedName>
        <fullName evidence="1">Uncharacterized protein</fullName>
    </submittedName>
</protein>
<name>A0AAN9J654_CROPI</name>
<dbReference type="AlphaFoldDB" id="A0AAN9J654"/>
<proteinExistence type="predicted"/>
<evidence type="ECO:0000313" key="2">
    <source>
        <dbReference type="Proteomes" id="UP001372338"/>
    </source>
</evidence>
<comment type="caution">
    <text evidence="1">The sequence shown here is derived from an EMBL/GenBank/DDBJ whole genome shotgun (WGS) entry which is preliminary data.</text>
</comment>
<keyword evidence="2" id="KW-1185">Reference proteome</keyword>
<reference evidence="1 2" key="1">
    <citation type="submission" date="2024-01" db="EMBL/GenBank/DDBJ databases">
        <title>The genomes of 5 underutilized Papilionoideae crops provide insights into root nodulation and disease resistanc.</title>
        <authorList>
            <person name="Yuan L."/>
        </authorList>
    </citation>
    <scope>NUCLEOTIDE SEQUENCE [LARGE SCALE GENOMIC DNA]</scope>
    <source>
        <strain evidence="1">ZHUSHIDOU_FW_LH</strain>
        <tissue evidence="1">Leaf</tissue>
    </source>
</reference>
<gene>
    <name evidence="1" type="ORF">RIF29_06727</name>
</gene>
<evidence type="ECO:0000313" key="1">
    <source>
        <dbReference type="EMBL" id="KAK7291519.1"/>
    </source>
</evidence>
<accession>A0AAN9J654</accession>